<keyword evidence="1" id="KW-1133">Transmembrane helix</keyword>
<dbReference type="RefSeq" id="WP_114381452.1">
    <property type="nucleotide sequence ID" value="NZ_QPJD01000010.1"/>
</dbReference>
<keyword evidence="1" id="KW-0812">Transmembrane</keyword>
<evidence type="ECO:0000256" key="1">
    <source>
        <dbReference type="SAM" id="Phobius"/>
    </source>
</evidence>
<evidence type="ECO:0008006" key="4">
    <source>
        <dbReference type="Google" id="ProtNLM"/>
    </source>
</evidence>
<organism evidence="2 3">
    <name type="scientific">Paenibacillus prosopidis</name>
    <dbReference type="NCBI Taxonomy" id="630520"/>
    <lineage>
        <taxon>Bacteria</taxon>
        <taxon>Bacillati</taxon>
        <taxon>Bacillota</taxon>
        <taxon>Bacilli</taxon>
        <taxon>Bacillales</taxon>
        <taxon>Paenibacillaceae</taxon>
        <taxon>Paenibacillus</taxon>
    </lineage>
</organism>
<protein>
    <recommendedName>
        <fullName evidence="4">Signal transduction histidine kinase</fullName>
    </recommendedName>
</protein>
<reference evidence="2 3" key="1">
    <citation type="submission" date="2018-07" db="EMBL/GenBank/DDBJ databases">
        <title>Genomic Encyclopedia of Type Strains, Phase III (KMG-III): the genomes of soil and plant-associated and newly described type strains.</title>
        <authorList>
            <person name="Whitman W."/>
        </authorList>
    </citation>
    <scope>NUCLEOTIDE SEQUENCE [LARGE SCALE GENOMIC DNA]</scope>
    <source>
        <strain evidence="2 3">CECT 7506</strain>
    </source>
</reference>
<keyword evidence="3" id="KW-1185">Reference proteome</keyword>
<comment type="caution">
    <text evidence="2">The sequence shown here is derived from an EMBL/GenBank/DDBJ whole genome shotgun (WGS) entry which is preliminary data.</text>
</comment>
<feature type="transmembrane region" description="Helical" evidence="1">
    <location>
        <begin position="6"/>
        <end position="22"/>
    </location>
</feature>
<dbReference type="AlphaFoldDB" id="A0A368VUY5"/>
<name>A0A368VUY5_9BACL</name>
<sequence>MDPTATIIFVIAAFSLGAIVVLKRDSLPPGVRRGLAMVSIALIAFAFFLIVYAFFTMGAA</sequence>
<keyword evidence="1" id="KW-0472">Membrane</keyword>
<accession>A0A368VUY5</accession>
<evidence type="ECO:0000313" key="2">
    <source>
        <dbReference type="EMBL" id="RCW45613.1"/>
    </source>
</evidence>
<gene>
    <name evidence="2" type="ORF">DFP97_110203</name>
</gene>
<evidence type="ECO:0000313" key="3">
    <source>
        <dbReference type="Proteomes" id="UP000252415"/>
    </source>
</evidence>
<proteinExistence type="predicted"/>
<feature type="transmembrane region" description="Helical" evidence="1">
    <location>
        <begin position="34"/>
        <end position="55"/>
    </location>
</feature>
<dbReference type="EMBL" id="QPJD01000010">
    <property type="protein sequence ID" value="RCW45613.1"/>
    <property type="molecule type" value="Genomic_DNA"/>
</dbReference>
<dbReference type="OrthoDB" id="2627968at2"/>
<dbReference type="Proteomes" id="UP000252415">
    <property type="component" value="Unassembled WGS sequence"/>
</dbReference>